<evidence type="ECO:0008006" key="3">
    <source>
        <dbReference type="Google" id="ProtNLM"/>
    </source>
</evidence>
<accession>A0A085ZVV0</accession>
<sequence length="301" mass="35003">MMKNIFTTKSFNSDFSISNDLQIFSKFNIFIILLLFPVLVFAQDLDHVILRQELLFRIPLSTKDYGLHGSIQKLQKMTSYSDTQIPKTYETLFFSGKGLLTKREFYREGEKDATVTSYYHYSNKKIDSITTNTHTEKEVFNYDNNNRLIKKITYGKYEETRDEIDEVENFYYNSQDYIIKSVKDLSNLITECKYNSNSQLIQIKSFYSDNPKDTDVTEYQFQTSDKPHTAITKENGKIQTTFLYKFDTKGNNIETTIISPDKTGKTIKNNITYDSSGNIISNVTLNNGSKTSVLIQEIEYQ</sequence>
<keyword evidence="2" id="KW-1185">Reference proteome</keyword>
<comment type="caution">
    <text evidence="1">The sequence shown here is derived from an EMBL/GenBank/DDBJ whole genome shotgun (WGS) entry which is preliminary data.</text>
</comment>
<dbReference type="Proteomes" id="UP000028703">
    <property type="component" value="Unassembled WGS sequence"/>
</dbReference>
<dbReference type="RefSeq" id="WP_034701829.1">
    <property type="nucleotide sequence ID" value="NZ_JPRO01000002.1"/>
</dbReference>
<evidence type="ECO:0000313" key="2">
    <source>
        <dbReference type="Proteomes" id="UP000028703"/>
    </source>
</evidence>
<reference evidence="1 2" key="1">
    <citation type="submission" date="2014-07" db="EMBL/GenBank/DDBJ databases">
        <title>Genome of Chryseobacterium luteum DSM 18605.</title>
        <authorList>
            <person name="Stropko S.J."/>
            <person name="Pipes S.E."/>
            <person name="Newman J.D."/>
        </authorList>
    </citation>
    <scope>NUCLEOTIDE SEQUENCE [LARGE SCALE GENOMIC DNA]</scope>
    <source>
        <strain evidence="1 2">DSM 18605</strain>
    </source>
</reference>
<dbReference type="OrthoDB" id="1239621at2"/>
<dbReference type="STRING" id="421531.IX38_03675"/>
<gene>
    <name evidence="1" type="ORF">IX38_03675</name>
</gene>
<dbReference type="EMBL" id="JPRO01000002">
    <property type="protein sequence ID" value="KFF08564.1"/>
    <property type="molecule type" value="Genomic_DNA"/>
</dbReference>
<name>A0A085ZVV0_9FLAO</name>
<dbReference type="AlphaFoldDB" id="A0A085ZVV0"/>
<evidence type="ECO:0000313" key="1">
    <source>
        <dbReference type="EMBL" id="KFF08564.1"/>
    </source>
</evidence>
<proteinExistence type="predicted"/>
<protein>
    <recommendedName>
        <fullName evidence="3">Sugar-binding protein</fullName>
    </recommendedName>
</protein>
<organism evidence="1 2">
    <name type="scientific">Chryseobacterium luteum</name>
    <dbReference type="NCBI Taxonomy" id="421531"/>
    <lineage>
        <taxon>Bacteria</taxon>
        <taxon>Pseudomonadati</taxon>
        <taxon>Bacteroidota</taxon>
        <taxon>Flavobacteriia</taxon>
        <taxon>Flavobacteriales</taxon>
        <taxon>Weeksellaceae</taxon>
        <taxon>Chryseobacterium group</taxon>
        <taxon>Chryseobacterium</taxon>
    </lineage>
</organism>
<dbReference type="Gene3D" id="2.180.10.10">
    <property type="entry name" value="RHS repeat-associated core"/>
    <property type="match status" value="1"/>
</dbReference>